<dbReference type="EMBL" id="LAZP02000310">
    <property type="protein sequence ID" value="PFH58254.1"/>
    <property type="molecule type" value="Genomic_DNA"/>
</dbReference>
<dbReference type="Proteomes" id="UP000037136">
    <property type="component" value="Unassembled WGS sequence"/>
</dbReference>
<proteinExistence type="predicted"/>
<feature type="domain" description="FF" evidence="8">
    <location>
        <begin position="150"/>
        <end position="204"/>
    </location>
</feature>
<dbReference type="CDD" id="cd00201">
    <property type="entry name" value="WW"/>
    <property type="match status" value="2"/>
</dbReference>
<accession>A0A2A9PAM3</accession>
<dbReference type="InterPro" id="IPR039726">
    <property type="entry name" value="Prp40-like"/>
</dbReference>
<keyword evidence="3" id="KW-0677">Repeat</keyword>
<feature type="compositionally biased region" description="Basic and acidic residues" evidence="6">
    <location>
        <begin position="556"/>
        <end position="592"/>
    </location>
</feature>
<dbReference type="OrthoDB" id="187617at2759"/>
<evidence type="ECO:0000256" key="4">
    <source>
        <dbReference type="ARBA" id="ARBA00023187"/>
    </source>
</evidence>
<evidence type="ECO:0000313" key="9">
    <source>
        <dbReference type="EMBL" id="PFH58254.1"/>
    </source>
</evidence>
<keyword evidence="5" id="KW-0539">Nucleus</keyword>
<dbReference type="GO" id="GO:0003723">
    <property type="term" value="F:RNA binding"/>
    <property type="evidence" value="ECO:0007669"/>
    <property type="project" value="TreeGrafter"/>
</dbReference>
<evidence type="ECO:0000256" key="1">
    <source>
        <dbReference type="ARBA" id="ARBA00004123"/>
    </source>
</evidence>
<evidence type="ECO:0000313" key="10">
    <source>
        <dbReference type="Proteomes" id="UP000037136"/>
    </source>
</evidence>
<gene>
    <name evidence="9" type="ORF">XA68_13971</name>
</gene>
<dbReference type="FunFam" id="1.10.10.440:FF:000033">
    <property type="entry name" value="Formin binding protein (FNB3)"/>
    <property type="match status" value="1"/>
</dbReference>
<feature type="domain" description="FF" evidence="8">
    <location>
        <begin position="216"/>
        <end position="272"/>
    </location>
</feature>
<feature type="domain" description="WW" evidence="7">
    <location>
        <begin position="57"/>
        <end position="85"/>
    </location>
</feature>
<dbReference type="Pfam" id="PF01846">
    <property type="entry name" value="FF"/>
    <property type="match status" value="3"/>
</dbReference>
<keyword evidence="4" id="KW-0508">mRNA splicing</keyword>
<comment type="subcellular location">
    <subcellularLocation>
        <location evidence="1">Nucleus</location>
    </subcellularLocation>
</comment>
<dbReference type="STRING" id="268505.A0A2A9PAM3"/>
<feature type="domain" description="WW" evidence="7">
    <location>
        <begin position="11"/>
        <end position="44"/>
    </location>
</feature>
<dbReference type="InterPro" id="IPR002713">
    <property type="entry name" value="FF_domain"/>
</dbReference>
<dbReference type="Gene3D" id="2.20.70.10">
    <property type="match status" value="2"/>
</dbReference>
<dbReference type="GO" id="GO:0045292">
    <property type="term" value="P:mRNA cis splicing, via spliceosome"/>
    <property type="evidence" value="ECO:0007669"/>
    <property type="project" value="InterPro"/>
</dbReference>
<dbReference type="InterPro" id="IPR001202">
    <property type="entry name" value="WW_dom"/>
</dbReference>
<dbReference type="SMART" id="SM00441">
    <property type="entry name" value="FF"/>
    <property type="match status" value="5"/>
</dbReference>
<feature type="domain" description="FF" evidence="8">
    <location>
        <begin position="361"/>
        <end position="422"/>
    </location>
</feature>
<dbReference type="InterPro" id="IPR036517">
    <property type="entry name" value="FF_domain_sf"/>
</dbReference>
<feature type="compositionally biased region" description="Basic and acidic residues" evidence="6">
    <location>
        <begin position="611"/>
        <end position="622"/>
    </location>
</feature>
<dbReference type="Pfam" id="PF25432">
    <property type="entry name" value="FF_PRPF40A"/>
    <property type="match status" value="1"/>
</dbReference>
<dbReference type="GO" id="GO:0071004">
    <property type="term" value="C:U2-type prespliceosome"/>
    <property type="evidence" value="ECO:0007669"/>
    <property type="project" value="TreeGrafter"/>
</dbReference>
<feature type="region of interest" description="Disordered" evidence="6">
    <location>
        <begin position="555"/>
        <end position="775"/>
    </location>
</feature>
<evidence type="ECO:0000259" key="8">
    <source>
        <dbReference type="PROSITE" id="PS51676"/>
    </source>
</evidence>
<evidence type="ECO:0000256" key="5">
    <source>
        <dbReference type="ARBA" id="ARBA00023242"/>
    </source>
</evidence>
<feature type="region of interest" description="Disordered" evidence="6">
    <location>
        <begin position="95"/>
        <end position="129"/>
    </location>
</feature>
<reference evidence="9 10" key="1">
    <citation type="journal article" date="2015" name="BMC Genomics">
        <title>Gene expression during zombie ant biting behavior reflects the complexity underlying fungal parasitic behavioral manipulation.</title>
        <authorList>
            <person name="de Bekker C."/>
            <person name="Ohm R.A."/>
            <person name="Loreto R.G."/>
            <person name="Sebastian A."/>
            <person name="Albert I."/>
            <person name="Merrow M."/>
            <person name="Brachmann A."/>
            <person name="Hughes D.P."/>
        </authorList>
    </citation>
    <scope>NUCLEOTIDE SEQUENCE [LARGE SCALE GENOMIC DNA]</scope>
    <source>
        <strain evidence="9 10">SC16a</strain>
    </source>
</reference>
<dbReference type="SUPFAM" id="SSF51045">
    <property type="entry name" value="WW domain"/>
    <property type="match status" value="2"/>
</dbReference>
<evidence type="ECO:0000256" key="6">
    <source>
        <dbReference type="SAM" id="MobiDB-lite"/>
    </source>
</evidence>
<dbReference type="FunFam" id="1.10.10.440:FF:000013">
    <property type="entry name" value="pre-mRNA-processing protein 40A isoform X1"/>
    <property type="match status" value="1"/>
</dbReference>
<feature type="compositionally biased region" description="Basic and acidic residues" evidence="6">
    <location>
        <begin position="115"/>
        <end position="128"/>
    </location>
</feature>
<dbReference type="SUPFAM" id="SSF81698">
    <property type="entry name" value="FF domain"/>
    <property type="match status" value="5"/>
</dbReference>
<evidence type="ECO:0000256" key="2">
    <source>
        <dbReference type="ARBA" id="ARBA00022664"/>
    </source>
</evidence>
<dbReference type="InterPro" id="IPR036020">
    <property type="entry name" value="WW_dom_sf"/>
</dbReference>
<dbReference type="Pfam" id="PF00397">
    <property type="entry name" value="WW"/>
    <property type="match status" value="2"/>
</dbReference>
<dbReference type="Gene3D" id="1.10.10.440">
    <property type="entry name" value="FF domain"/>
    <property type="match status" value="5"/>
</dbReference>
<protein>
    <recommendedName>
        <fullName evidence="11">Pre-mRNA-processing protein prp40</fullName>
    </recommendedName>
</protein>
<comment type="caution">
    <text evidence="9">The sequence shown here is derived from an EMBL/GenBank/DDBJ whole genome shotgun (WGS) entry which is preliminary data.</text>
</comment>
<dbReference type="GO" id="GO:0005685">
    <property type="term" value="C:U1 snRNP"/>
    <property type="evidence" value="ECO:0007669"/>
    <property type="project" value="TreeGrafter"/>
</dbReference>
<dbReference type="SMART" id="SM00456">
    <property type="entry name" value="WW"/>
    <property type="match status" value="2"/>
</dbReference>
<name>A0A2A9PAM3_OPHUN</name>
<feature type="region of interest" description="Disordered" evidence="6">
    <location>
        <begin position="1"/>
        <end position="23"/>
    </location>
</feature>
<dbReference type="PROSITE" id="PS50020">
    <property type="entry name" value="WW_DOMAIN_2"/>
    <property type="match status" value="2"/>
</dbReference>
<dbReference type="PROSITE" id="PS01159">
    <property type="entry name" value="WW_DOMAIN_1"/>
    <property type="match status" value="2"/>
</dbReference>
<keyword evidence="2" id="KW-0507">mRNA processing</keyword>
<dbReference type="AlphaFoldDB" id="A0A2A9PAM3"/>
<feature type="compositionally biased region" description="Basic and acidic residues" evidence="6">
    <location>
        <begin position="719"/>
        <end position="747"/>
    </location>
</feature>
<organism evidence="9 10">
    <name type="scientific">Ophiocordyceps unilateralis</name>
    <name type="common">Zombie-ant fungus</name>
    <name type="synonym">Torrubia unilateralis</name>
    <dbReference type="NCBI Taxonomy" id="268505"/>
    <lineage>
        <taxon>Eukaryota</taxon>
        <taxon>Fungi</taxon>
        <taxon>Dikarya</taxon>
        <taxon>Ascomycota</taxon>
        <taxon>Pezizomycotina</taxon>
        <taxon>Sordariomycetes</taxon>
        <taxon>Hypocreomycetidae</taxon>
        <taxon>Hypocreales</taxon>
        <taxon>Ophiocordycipitaceae</taxon>
        <taxon>Ophiocordyceps</taxon>
    </lineage>
</organism>
<feature type="compositionally biased region" description="Pro residues" evidence="6">
    <location>
        <begin position="1"/>
        <end position="15"/>
    </location>
</feature>
<sequence>MNGFPGPPQGGPPTSPWREHQTPDGRVYFYNSVTKVTQWTKPEDLMTGAERALANQPWKEYTAEGGRKYWYNTETKQSSWEMPEIFKNALGTAENRSSFAPSAPHGPAHGVGRQGYREPGRGPRDSLPDQRQLARAFVPATDNVPDYATQEEAVAAFTKALRRHGVQPDWTWEQTIIELAKDPQFRAIKKPKARREAFDKYCHDVVVHEKERAQERFAKLRADFQTMFKRHPEIKHYTRWKTARPMLEGETHFRSTDDENERRQLFDEYIAELKKKHKEEQTAQRKAALDAIRDLLPKLDINAYTRWSEGKNIISTATQDDSKYQALTKSDVLLKFQDHVRSLERILNEKIQHDKKMRSRRERRNRDAFKGLLAELRRDGHIKANSKWSSVFHLFAEDERYDNLLGQEGSTPMELFWDMVAEEERALRGPRNVVVDVLEDKQFDLAPQTPFEEFFSVMRDDRRTASIDEATLRHIFERLRERRAAKREDDRQLDRHQRHALEDLRSHMKHIDPPIKLGDTWEVVRPRLSQLPEFQAVGSEEAVRYAFDKHMRRMRERADEEHERDQRRNNRVSSERDMPRRTRDRSRGERSHRGGRSSRRSRSPEPDPYEDDRRRAVAERERNHRKSAMAENVLSAGDRARLSPPPRRERDRDYRERDRGYDRYARPRRSDDGVFARERRERDDDRERTFRRPVDSRSVDELNYGDEGPSAAPASRRRRPDEDEGFSRREQRDSKRLKKEGSRERTPQQKRNRSPLPARQVVDVRSGSEEGEIEE</sequence>
<dbReference type="PANTHER" id="PTHR11864:SF0">
    <property type="entry name" value="PRP40 PRE-MRNA PROCESSING FACTOR 40 HOMOLOG A (YEAST)"/>
    <property type="match status" value="1"/>
</dbReference>
<reference evidence="9 10" key="2">
    <citation type="journal article" date="2017" name="Sci. Rep.">
        <title>Ant-infecting Ophiocordyceps genomes reveal a high diversity of potential behavioral manipulation genes and a possible major role for enterotoxins.</title>
        <authorList>
            <person name="de Bekker C."/>
            <person name="Ohm R.A."/>
            <person name="Evans H.C."/>
            <person name="Brachmann A."/>
            <person name="Hughes D.P."/>
        </authorList>
    </citation>
    <scope>NUCLEOTIDE SEQUENCE [LARGE SCALE GENOMIC DNA]</scope>
    <source>
        <strain evidence="9 10">SC16a</strain>
    </source>
</reference>
<evidence type="ECO:0008006" key="11">
    <source>
        <dbReference type="Google" id="ProtNLM"/>
    </source>
</evidence>
<evidence type="ECO:0000259" key="7">
    <source>
        <dbReference type="PROSITE" id="PS50020"/>
    </source>
</evidence>
<feature type="compositionally biased region" description="Basic and acidic residues" evidence="6">
    <location>
        <begin position="638"/>
        <end position="700"/>
    </location>
</feature>
<keyword evidence="10" id="KW-1185">Reference proteome</keyword>
<dbReference type="PANTHER" id="PTHR11864">
    <property type="entry name" value="PRE-MRNA-PROCESSING PROTEIN PRP40"/>
    <property type="match status" value="1"/>
</dbReference>
<evidence type="ECO:0000256" key="3">
    <source>
        <dbReference type="ARBA" id="ARBA00022737"/>
    </source>
</evidence>
<dbReference type="PROSITE" id="PS51676">
    <property type="entry name" value="FF"/>
    <property type="match status" value="3"/>
</dbReference>